<feature type="non-terminal residue" evidence="6">
    <location>
        <position position="1"/>
    </location>
</feature>
<reference evidence="6" key="1">
    <citation type="submission" date="2016-08" db="EMBL/GenBank/DDBJ databases">
        <title>Identification and characterization of GH13 alpha-glucosidase with novel catalytic triad(DDD) toward amylopectin from alkaliphilic Bacillus pseudofirmus 703 with both exo-alpha-l, 4-glucosidase and oligo-l, 6-glucosidase activities.</title>
        <authorList>
            <person name="Wang S."/>
            <person name="Zhang G."/>
        </authorList>
    </citation>
    <scope>NUCLEOTIDE SEQUENCE</scope>
    <source>
        <strain evidence="6">703</strain>
    </source>
</reference>
<dbReference type="InterPro" id="IPR017853">
    <property type="entry name" value="GH"/>
</dbReference>
<evidence type="ECO:0000256" key="4">
    <source>
        <dbReference type="ARBA" id="ARBA00023295"/>
    </source>
</evidence>
<dbReference type="SMART" id="SM00642">
    <property type="entry name" value="Aamy"/>
    <property type="match status" value="1"/>
</dbReference>
<dbReference type="SMR" id="A0A1S6JYL1"/>
<dbReference type="FunFam" id="3.90.400.10:FF:000002">
    <property type="entry name" value="Sucrose isomerase"/>
    <property type="match status" value="1"/>
</dbReference>
<dbReference type="BRENDA" id="3.2.1.20">
    <property type="organism ID" value="11863"/>
</dbReference>
<keyword evidence="3 6" id="KW-0378">Hydrolase</keyword>
<dbReference type="GO" id="GO:0005737">
    <property type="term" value="C:cytoplasm"/>
    <property type="evidence" value="ECO:0007669"/>
    <property type="project" value="UniProtKB-SubCell"/>
</dbReference>
<dbReference type="GO" id="GO:0004556">
    <property type="term" value="F:alpha-amylase activity"/>
    <property type="evidence" value="ECO:0007669"/>
    <property type="project" value="TreeGrafter"/>
</dbReference>
<dbReference type="GO" id="GO:0009313">
    <property type="term" value="P:oligosaccharide catabolic process"/>
    <property type="evidence" value="ECO:0007669"/>
    <property type="project" value="TreeGrafter"/>
</dbReference>
<sequence>MDRKWWKEAIAYQVYPRSFMDSNGDGIGDLQGVIQKLDYIKGLGIDVIWICPMYRSPNDDNGYDISDYQDIMEDFGNMDDFDQLLKEVHNRDMKLIIDLVINHTSDEHPWFIESRSSVDNPKRDWYIWRDPSADGSEPNNWESIFNGPAWEFDEKTKQYYMHIFSTKQPDLNWENGDVRAALYNMMNWWMDKGIDGFRVDAISHIKKIDGLPDLPNPKGLDYVPSFDGHMNRPGIHKFLQEMKNETVAKYDVMTVGEANGVKLDQADDWVGEDRGAFNMIFQFEHLGLWGKETGGELDLISLKETLTKWQKGLEGRGWNALFLENHDQPRSVSTWGNDKEYWSESAKALGTMFFFMQGTPFVYQGQEIGMTNVQFDTIEEYDDVSMKNFYRIETAKGRSHEEIMEIIWEQGRDNSRTPMQWDDSKNAGFSTAESTWFGVNPNYSDINVAKQEQLEDSILHYYKKMIALRKSTDVLMYGQYDLVFPEHKEVYAYTRTLGEEKYVILVNMFGTEAETDLRSLDLSENSPLVLANYTANGSLDSLRPYEARVYRLA</sequence>
<dbReference type="OMA" id="STYHYWA"/>
<dbReference type="GO" id="GO:0004558">
    <property type="term" value="F:alpha-1,4-glucosidase activity"/>
    <property type="evidence" value="ECO:0007669"/>
    <property type="project" value="UniProtKB-EC"/>
</dbReference>
<dbReference type="Pfam" id="PF00128">
    <property type="entry name" value="Alpha-amylase"/>
    <property type="match status" value="1"/>
</dbReference>
<dbReference type="InterPro" id="IPR013780">
    <property type="entry name" value="Glyco_hydro_b"/>
</dbReference>
<accession>A0A1S6JYL1</accession>
<dbReference type="FunFam" id="3.20.20.80:FF:000064">
    <property type="entry name" value="Oligo-1,6-glucosidase"/>
    <property type="match status" value="2"/>
</dbReference>
<evidence type="ECO:0000259" key="5">
    <source>
        <dbReference type="SMART" id="SM00642"/>
    </source>
</evidence>
<dbReference type="Gene3D" id="2.60.40.1180">
    <property type="entry name" value="Golgi alpha-mannosidase II"/>
    <property type="match status" value="1"/>
</dbReference>
<dbReference type="Gene3D" id="3.20.20.80">
    <property type="entry name" value="Glycosidases"/>
    <property type="match status" value="2"/>
</dbReference>
<dbReference type="SUPFAM" id="SSF51011">
    <property type="entry name" value="Glycosyl hydrolase domain"/>
    <property type="match status" value="1"/>
</dbReference>
<name>A0A1S6JYL1_ALKPS</name>
<dbReference type="PANTHER" id="PTHR10357">
    <property type="entry name" value="ALPHA-AMYLASE FAMILY MEMBER"/>
    <property type="match status" value="1"/>
</dbReference>
<dbReference type="InterPro" id="IPR045857">
    <property type="entry name" value="O16G_dom_2"/>
</dbReference>
<keyword evidence="4 6" id="KW-0326">Glycosidase</keyword>
<dbReference type="EC" id="3.2.1.20" evidence="6"/>
<dbReference type="AlphaFoldDB" id="A0A1S6JYL1"/>
<comment type="similarity">
    <text evidence="2">Belongs to the glycosyl hydrolase 13 family.</text>
</comment>
<dbReference type="InterPro" id="IPR006047">
    <property type="entry name" value="GH13_cat_dom"/>
</dbReference>
<dbReference type="Gene3D" id="3.90.400.10">
    <property type="entry name" value="Oligo-1,6-glucosidase, Domain 2"/>
    <property type="match status" value="1"/>
</dbReference>
<protein>
    <submittedName>
        <fullName evidence="6">Alpha-glucosidase</fullName>
        <ecNumber evidence="6">3.2.1.20</ecNumber>
    </submittedName>
</protein>
<dbReference type="NCBIfam" id="NF008183">
    <property type="entry name" value="PRK10933.1"/>
    <property type="match status" value="1"/>
</dbReference>
<dbReference type="CDD" id="cd11333">
    <property type="entry name" value="AmyAc_SI_OligoGlu_DGase"/>
    <property type="match status" value="1"/>
</dbReference>
<dbReference type="EMBL" id="KX714077">
    <property type="protein sequence ID" value="AQS95354.1"/>
    <property type="molecule type" value="Genomic_DNA"/>
</dbReference>
<feature type="domain" description="Glycosyl hydrolase family 13 catalytic" evidence="5">
    <location>
        <begin position="13"/>
        <end position="416"/>
    </location>
</feature>
<feature type="non-terminal residue" evidence="6">
    <location>
        <position position="553"/>
    </location>
</feature>
<organism evidence="6">
    <name type="scientific">Alkalihalophilus pseudofirmus</name>
    <name type="common">Bacillus pseudofirmus</name>
    <dbReference type="NCBI Taxonomy" id="79885"/>
    <lineage>
        <taxon>Bacteria</taxon>
        <taxon>Bacillati</taxon>
        <taxon>Bacillota</taxon>
        <taxon>Bacilli</taxon>
        <taxon>Bacillales</taxon>
        <taxon>Bacillaceae</taxon>
        <taxon>Alkalihalophilus</taxon>
    </lineage>
</organism>
<comment type="subcellular location">
    <subcellularLocation>
        <location evidence="1">Cytoplasm</location>
    </subcellularLocation>
</comment>
<dbReference type="SUPFAM" id="SSF51445">
    <property type="entry name" value="(Trans)glycosidases"/>
    <property type="match status" value="1"/>
</dbReference>
<evidence type="ECO:0000256" key="2">
    <source>
        <dbReference type="ARBA" id="ARBA00008061"/>
    </source>
</evidence>
<dbReference type="PANTHER" id="PTHR10357:SF178">
    <property type="entry name" value="OLIGO-1,6-GLUCOSIDASE 3-RELATED"/>
    <property type="match status" value="1"/>
</dbReference>
<proteinExistence type="inferred from homology"/>
<evidence type="ECO:0000313" key="6">
    <source>
        <dbReference type="EMBL" id="AQS95354.1"/>
    </source>
</evidence>
<evidence type="ECO:0000256" key="1">
    <source>
        <dbReference type="ARBA" id="ARBA00004496"/>
    </source>
</evidence>
<gene>
    <name evidence="6" type="primary">amy112</name>
</gene>
<evidence type="ECO:0000256" key="3">
    <source>
        <dbReference type="ARBA" id="ARBA00022801"/>
    </source>
</evidence>